<organism evidence="2 3">
    <name type="scientific">Rhizoctonia solani</name>
    <dbReference type="NCBI Taxonomy" id="456999"/>
    <lineage>
        <taxon>Eukaryota</taxon>
        <taxon>Fungi</taxon>
        <taxon>Dikarya</taxon>
        <taxon>Basidiomycota</taxon>
        <taxon>Agaricomycotina</taxon>
        <taxon>Agaricomycetes</taxon>
        <taxon>Cantharellales</taxon>
        <taxon>Ceratobasidiaceae</taxon>
        <taxon>Rhizoctonia</taxon>
    </lineage>
</organism>
<accession>A0A8H7HYK6</accession>
<sequence>MQPQFVTSNERDPSVEMDTITPTFTIILEFQSTTDAVGGGPASSAAISPQPTVLQSGSLRSSSTLPLERSSSHPERVIKPLPRRLGCAPRPHPPPHPILVSSIFLAPAPLIGSTIVPAPSGNSSLENITLGALLLPSIPPMDIPPEVQERLNAMAGRMGVGPSVNARYAGPPRPPSQPQYPRSSSFGSTSFPGLGSSPGASGTTVQGLPPSSER</sequence>
<evidence type="ECO:0000313" key="2">
    <source>
        <dbReference type="EMBL" id="KAF8711744.1"/>
    </source>
</evidence>
<dbReference type="AlphaFoldDB" id="A0A8H7HYK6"/>
<protein>
    <submittedName>
        <fullName evidence="2">Uncharacterized protein</fullName>
    </submittedName>
</protein>
<comment type="caution">
    <text evidence="2">The sequence shown here is derived from an EMBL/GenBank/DDBJ whole genome shotgun (WGS) entry which is preliminary data.</text>
</comment>
<proteinExistence type="predicted"/>
<dbReference type="EMBL" id="JACYCD010000045">
    <property type="protein sequence ID" value="KAF8711744.1"/>
    <property type="molecule type" value="Genomic_DNA"/>
</dbReference>
<dbReference type="Proteomes" id="UP000602905">
    <property type="component" value="Unassembled WGS sequence"/>
</dbReference>
<feature type="compositionally biased region" description="Polar residues" evidence="1">
    <location>
        <begin position="45"/>
        <end position="57"/>
    </location>
</feature>
<feature type="compositionally biased region" description="Low complexity" evidence="1">
    <location>
        <begin position="58"/>
        <end position="69"/>
    </location>
</feature>
<evidence type="ECO:0000256" key="1">
    <source>
        <dbReference type="SAM" id="MobiDB-lite"/>
    </source>
</evidence>
<gene>
    <name evidence="2" type="ORF">RHS03_01481</name>
</gene>
<feature type="region of interest" description="Disordered" evidence="1">
    <location>
        <begin position="163"/>
        <end position="214"/>
    </location>
</feature>
<evidence type="ECO:0000313" key="3">
    <source>
        <dbReference type="Proteomes" id="UP000602905"/>
    </source>
</evidence>
<name>A0A8H7HYK6_9AGAM</name>
<reference evidence="2" key="1">
    <citation type="submission" date="2020-09" db="EMBL/GenBank/DDBJ databases">
        <title>Comparative genome analyses of four rice-infecting Rhizoctonia solani isolates reveal extensive enrichment of homogalacturonan modification genes.</title>
        <authorList>
            <person name="Lee D.-Y."/>
            <person name="Jeon J."/>
            <person name="Kim K.-T."/>
            <person name="Cheong K."/>
            <person name="Song H."/>
            <person name="Choi G."/>
            <person name="Ko J."/>
            <person name="Opiyo S.O."/>
            <person name="Zuo S."/>
            <person name="Madhav S."/>
            <person name="Lee Y.-H."/>
            <person name="Wang G.-L."/>
        </authorList>
    </citation>
    <scope>NUCLEOTIDE SEQUENCE</scope>
    <source>
        <strain evidence="2">AG1-IA WGL</strain>
    </source>
</reference>
<feature type="non-terminal residue" evidence="2">
    <location>
        <position position="1"/>
    </location>
</feature>
<feature type="region of interest" description="Disordered" evidence="1">
    <location>
        <begin position="38"/>
        <end position="93"/>
    </location>
</feature>